<reference evidence="1" key="1">
    <citation type="journal article" date="2012" name="Nat. Biotechnol.">
        <title>Reference genome sequence of the model plant Setaria.</title>
        <authorList>
            <person name="Bennetzen J.L."/>
            <person name="Schmutz J."/>
            <person name="Wang H."/>
            <person name="Percifield R."/>
            <person name="Hawkins J."/>
            <person name="Pontaroli A.C."/>
            <person name="Estep M."/>
            <person name="Feng L."/>
            <person name="Vaughn J.N."/>
            <person name="Grimwood J."/>
            <person name="Jenkins J."/>
            <person name="Barry K."/>
            <person name="Lindquist E."/>
            <person name="Hellsten U."/>
            <person name="Deshpande S."/>
            <person name="Wang X."/>
            <person name="Wu X."/>
            <person name="Mitros T."/>
            <person name="Triplett J."/>
            <person name="Yang X."/>
            <person name="Ye C.Y."/>
            <person name="Mauro-Herrera M."/>
            <person name="Wang L."/>
            <person name="Li P."/>
            <person name="Sharma M."/>
            <person name="Sharma R."/>
            <person name="Ronald P.C."/>
            <person name="Panaud O."/>
            <person name="Kellogg E.A."/>
            <person name="Brutnell T.P."/>
            <person name="Doust A.N."/>
            <person name="Tuskan G.A."/>
            <person name="Rokhsar D."/>
            <person name="Devos K.M."/>
        </authorList>
    </citation>
    <scope>NUCLEOTIDE SEQUENCE [LARGE SCALE GENOMIC DNA]</scope>
    <source>
        <strain evidence="1">Yugu1</strain>
    </source>
</reference>
<reference evidence="1" key="2">
    <citation type="submission" date="2015-07" db="EMBL/GenBank/DDBJ databases">
        <authorList>
            <person name="Noorani M."/>
        </authorList>
    </citation>
    <scope>NUCLEOTIDE SEQUENCE</scope>
    <source>
        <strain evidence="1">Yugu1</strain>
    </source>
</reference>
<gene>
    <name evidence="1" type="ORF">SETIT_6G183200v2</name>
</gene>
<dbReference type="OrthoDB" id="10446753at2759"/>
<dbReference type="EMBL" id="CM003533">
    <property type="protein sequence ID" value="RCV31503.1"/>
    <property type="molecule type" value="Genomic_DNA"/>
</dbReference>
<accession>A0A368RN14</accession>
<evidence type="ECO:0000313" key="1">
    <source>
        <dbReference type="EMBL" id="RCV31503.1"/>
    </source>
</evidence>
<proteinExistence type="predicted"/>
<name>A0A368RN14_SETIT</name>
<sequence length="83" mass="9374">MKHQACRQRQRNELTTFLGTWLTDDRPLPFLQRLLCPHPWPSSSVSCGCHWLTFCGPPVPDACNFLLLRKQAGRTGERALGGP</sequence>
<protein>
    <submittedName>
        <fullName evidence="1">Uncharacterized protein</fullName>
    </submittedName>
</protein>
<dbReference type="AlphaFoldDB" id="A0A368RN14"/>
<organism evidence="1">
    <name type="scientific">Setaria italica</name>
    <name type="common">Foxtail millet</name>
    <name type="synonym">Panicum italicum</name>
    <dbReference type="NCBI Taxonomy" id="4555"/>
    <lineage>
        <taxon>Eukaryota</taxon>
        <taxon>Viridiplantae</taxon>
        <taxon>Streptophyta</taxon>
        <taxon>Embryophyta</taxon>
        <taxon>Tracheophyta</taxon>
        <taxon>Spermatophyta</taxon>
        <taxon>Magnoliopsida</taxon>
        <taxon>Liliopsida</taxon>
        <taxon>Poales</taxon>
        <taxon>Poaceae</taxon>
        <taxon>PACMAD clade</taxon>
        <taxon>Panicoideae</taxon>
        <taxon>Panicodae</taxon>
        <taxon>Paniceae</taxon>
        <taxon>Cenchrinae</taxon>
        <taxon>Setaria</taxon>
    </lineage>
</organism>